<organism evidence="2 3">
    <name type="scientific">Mytilus coruscus</name>
    <name type="common">Sea mussel</name>
    <dbReference type="NCBI Taxonomy" id="42192"/>
    <lineage>
        <taxon>Eukaryota</taxon>
        <taxon>Metazoa</taxon>
        <taxon>Spiralia</taxon>
        <taxon>Lophotrochozoa</taxon>
        <taxon>Mollusca</taxon>
        <taxon>Bivalvia</taxon>
        <taxon>Autobranchia</taxon>
        <taxon>Pteriomorphia</taxon>
        <taxon>Mytilida</taxon>
        <taxon>Mytiloidea</taxon>
        <taxon>Mytilidae</taxon>
        <taxon>Mytilinae</taxon>
        <taxon>Mytilus</taxon>
    </lineage>
</organism>
<accession>A0A6J8AYT4</accession>
<evidence type="ECO:0000313" key="3">
    <source>
        <dbReference type="Proteomes" id="UP000507470"/>
    </source>
</evidence>
<name>A0A6J8AYT4_MYTCO</name>
<feature type="region of interest" description="Disordered" evidence="1">
    <location>
        <begin position="164"/>
        <end position="209"/>
    </location>
</feature>
<dbReference type="EMBL" id="CACVKT020002165">
    <property type="protein sequence ID" value="CAC5375851.1"/>
    <property type="molecule type" value="Genomic_DNA"/>
</dbReference>
<feature type="compositionally biased region" description="Basic and acidic residues" evidence="1">
    <location>
        <begin position="169"/>
        <end position="201"/>
    </location>
</feature>
<sequence length="209" mass="23711">MYIDILRGINIVPSQKVNLLIKLDNLDLYTISGIKITPTNLKPKDIQHVLNQNTIPKAQLKWETEFDISIDWKSFWGRGIKAAKSYGLVNTRNKLVNIRIDITILKMPGKGPGHLPNIQTPPQEDLDISSTSTGRIMIKGNDEPLYSNSDVPVGDLSIYSLAMADSEPGDNKDTPDKQYDSVTYKEPRNTDEDKHYDHIMENHYQNPYS</sequence>
<keyword evidence="3" id="KW-1185">Reference proteome</keyword>
<dbReference type="AlphaFoldDB" id="A0A6J8AYT4"/>
<protein>
    <submittedName>
        <fullName evidence="2">Uncharacterized protein</fullName>
    </submittedName>
</protein>
<reference evidence="2 3" key="1">
    <citation type="submission" date="2020-06" db="EMBL/GenBank/DDBJ databases">
        <authorList>
            <person name="Li R."/>
            <person name="Bekaert M."/>
        </authorList>
    </citation>
    <scope>NUCLEOTIDE SEQUENCE [LARGE SCALE GENOMIC DNA]</scope>
    <source>
        <strain evidence="3">wild</strain>
    </source>
</reference>
<dbReference type="OrthoDB" id="10488956at2759"/>
<dbReference type="Proteomes" id="UP000507470">
    <property type="component" value="Unassembled WGS sequence"/>
</dbReference>
<evidence type="ECO:0000256" key="1">
    <source>
        <dbReference type="SAM" id="MobiDB-lite"/>
    </source>
</evidence>
<gene>
    <name evidence="2" type="ORF">MCOR_12709</name>
</gene>
<proteinExistence type="predicted"/>
<evidence type="ECO:0000313" key="2">
    <source>
        <dbReference type="EMBL" id="CAC5375851.1"/>
    </source>
</evidence>